<evidence type="ECO:0000313" key="2">
    <source>
        <dbReference type="EMBL" id="ADE38978.1"/>
    </source>
</evidence>
<dbReference type="RefSeq" id="WP_013045607.1">
    <property type="nucleotide sequence ID" value="NC_014010.1"/>
</dbReference>
<dbReference type="eggNOG" id="COG4392">
    <property type="taxonomic scope" value="Bacteria"/>
</dbReference>
<dbReference type="AlphaFoldDB" id="D5BRT1"/>
<feature type="transmembrane region" description="Helical" evidence="1">
    <location>
        <begin position="36"/>
        <end position="57"/>
    </location>
</feature>
<dbReference type="EC" id="2.4.1.21" evidence="2"/>
<keyword evidence="1" id="KW-0812">Transmembrane</keyword>
<keyword evidence="1" id="KW-1133">Transmembrane helix</keyword>
<keyword evidence="2" id="KW-0808">Transferase</keyword>
<keyword evidence="2" id="KW-0328">Glycosyltransferase</keyword>
<name>D5BRT1_PUNMI</name>
<dbReference type="Pfam" id="PF05437">
    <property type="entry name" value="AzlD"/>
    <property type="match status" value="1"/>
</dbReference>
<dbReference type="GO" id="GO:0009011">
    <property type="term" value="F:alpha-1,4-glucan glucosyltransferase (ADP-glucose donor) activity"/>
    <property type="evidence" value="ECO:0007669"/>
    <property type="project" value="UniProtKB-EC"/>
</dbReference>
<keyword evidence="1" id="KW-0472">Membrane</keyword>
<protein>
    <submittedName>
        <fullName evidence="2">Branched-chain amino acid transport</fullName>
        <ecNumber evidence="2">2.4.1.21</ecNumber>
    </submittedName>
</protein>
<dbReference type="STRING" id="488538.SAR116_0735"/>
<accession>D5BRT1</accession>
<evidence type="ECO:0000256" key="1">
    <source>
        <dbReference type="SAM" id="Phobius"/>
    </source>
</evidence>
<dbReference type="InterPro" id="IPR008407">
    <property type="entry name" value="Brnchd-chn_aa_trnsp_AzlD"/>
</dbReference>
<dbReference type="KEGG" id="apb:SAR116_0735"/>
<reference evidence="2 3" key="1">
    <citation type="journal article" date="2010" name="J. Bacteriol.">
        <title>Complete genome sequence of "Candidatus Puniceispirillum marinum" IMCC1322, a representative of the SAR116 clade in the Alphaproteobacteria.</title>
        <authorList>
            <person name="Oh H.M."/>
            <person name="Kwon K.K."/>
            <person name="Kang I."/>
            <person name="Kang S.G."/>
            <person name="Lee J.H."/>
            <person name="Kim S.J."/>
            <person name="Cho J.C."/>
        </authorList>
    </citation>
    <scope>NUCLEOTIDE SEQUENCE [LARGE SCALE GENOMIC DNA]</scope>
    <source>
        <strain evidence="2 3">IMCC1322</strain>
    </source>
</reference>
<evidence type="ECO:0000313" key="3">
    <source>
        <dbReference type="Proteomes" id="UP000007460"/>
    </source>
</evidence>
<dbReference type="EMBL" id="CP001751">
    <property type="protein sequence ID" value="ADE38978.1"/>
    <property type="molecule type" value="Genomic_DNA"/>
</dbReference>
<sequence>MIWFVIIATGLINFATRISMFSGYSPKQLPNWLEDALSFVPIAVLTAIIAPAVLFNDAGMISIVDNTRFYAALVAIVIALITRSVLATISSGLMILWALTYSGF</sequence>
<feature type="transmembrane region" description="Helical" evidence="1">
    <location>
        <begin position="69"/>
        <end position="99"/>
    </location>
</feature>
<keyword evidence="3" id="KW-1185">Reference proteome</keyword>
<proteinExistence type="predicted"/>
<dbReference type="HOGENOM" id="CLU_157896_1_1_5"/>
<dbReference type="Proteomes" id="UP000007460">
    <property type="component" value="Chromosome"/>
</dbReference>
<gene>
    <name evidence="2" type="ordered locus">SAR116_0735</name>
</gene>
<organism evidence="2 3">
    <name type="scientific">Puniceispirillum marinum (strain IMCC1322)</name>
    <dbReference type="NCBI Taxonomy" id="488538"/>
    <lineage>
        <taxon>Bacteria</taxon>
        <taxon>Pseudomonadati</taxon>
        <taxon>Pseudomonadota</taxon>
        <taxon>Alphaproteobacteria</taxon>
        <taxon>Candidatus Puniceispirillales</taxon>
        <taxon>Candidatus Puniceispirillaceae</taxon>
        <taxon>Candidatus Puniceispirillum</taxon>
    </lineage>
</organism>